<dbReference type="EnsemblPlants" id="QL07p011085:mrna">
    <property type="protein sequence ID" value="QL07p011085:mrna"/>
    <property type="gene ID" value="QL07p011085"/>
</dbReference>
<reference evidence="3" key="2">
    <citation type="submission" date="2021-01" db="UniProtKB">
        <authorList>
            <consortium name="EnsemblPlants"/>
        </authorList>
    </citation>
    <scope>IDENTIFICATION</scope>
</reference>
<accession>A0A7N2M3V1</accession>
<dbReference type="EMBL" id="LRBV02000007">
    <property type="status" value="NOT_ANNOTATED_CDS"/>
    <property type="molecule type" value="Genomic_DNA"/>
</dbReference>
<proteinExistence type="predicted"/>
<keyword evidence="4" id="KW-1185">Reference proteome</keyword>
<feature type="domain" description="DUF4283" evidence="2">
    <location>
        <begin position="63"/>
        <end position="143"/>
    </location>
</feature>
<feature type="region of interest" description="Disordered" evidence="1">
    <location>
        <begin position="252"/>
        <end position="273"/>
    </location>
</feature>
<dbReference type="Proteomes" id="UP000594261">
    <property type="component" value="Chromosome 7"/>
</dbReference>
<evidence type="ECO:0000259" key="2">
    <source>
        <dbReference type="Pfam" id="PF14111"/>
    </source>
</evidence>
<sequence length="273" mass="31098">MEVEYTQENQRSRDTPGAYAQAFKFDNEITEHEDSDTEVEDLVEGMTEVVLSKETKARIRAPWSKALIVKVYGRTVGFSYLTFKLNALWKPMAKMDCVNLGKDFFLIKFSDPSYYDKVLKGGPWFFGEHFLAIKPWEPYIKASEATFSSVAVWVRLPELPIEFYDLEVLRKIGGAIGPVLRELIPIRPLALAMLDFVSKLGHKQEFCCYKIRPREAETGELDTASLNHKSNQEEDKSDANYGAWMLFTRKQNPARIGQGRGPNLNGGKIEKGK</sequence>
<dbReference type="PANTHER" id="PTHR31286:SF99">
    <property type="entry name" value="DUF4283 DOMAIN-CONTAINING PROTEIN"/>
    <property type="match status" value="1"/>
</dbReference>
<evidence type="ECO:0000256" key="1">
    <source>
        <dbReference type="SAM" id="MobiDB-lite"/>
    </source>
</evidence>
<reference evidence="3 4" key="1">
    <citation type="journal article" date="2016" name="G3 (Bethesda)">
        <title>First Draft Assembly and Annotation of the Genome of a California Endemic Oak Quercus lobata Nee (Fagaceae).</title>
        <authorList>
            <person name="Sork V.L."/>
            <person name="Fitz-Gibbon S.T."/>
            <person name="Puiu D."/>
            <person name="Crepeau M."/>
            <person name="Gugger P.F."/>
            <person name="Sherman R."/>
            <person name="Stevens K."/>
            <person name="Langley C.H."/>
            <person name="Pellegrini M."/>
            <person name="Salzberg S.L."/>
        </authorList>
    </citation>
    <scope>NUCLEOTIDE SEQUENCE [LARGE SCALE GENOMIC DNA]</scope>
    <source>
        <strain evidence="3 4">cv. SW786</strain>
    </source>
</reference>
<dbReference type="Gramene" id="QL07p011085:mrna">
    <property type="protein sequence ID" value="QL07p011085:mrna"/>
    <property type="gene ID" value="QL07p011085"/>
</dbReference>
<organism evidence="3 4">
    <name type="scientific">Quercus lobata</name>
    <name type="common">Valley oak</name>
    <dbReference type="NCBI Taxonomy" id="97700"/>
    <lineage>
        <taxon>Eukaryota</taxon>
        <taxon>Viridiplantae</taxon>
        <taxon>Streptophyta</taxon>
        <taxon>Embryophyta</taxon>
        <taxon>Tracheophyta</taxon>
        <taxon>Spermatophyta</taxon>
        <taxon>Magnoliopsida</taxon>
        <taxon>eudicotyledons</taxon>
        <taxon>Gunneridae</taxon>
        <taxon>Pentapetalae</taxon>
        <taxon>rosids</taxon>
        <taxon>fabids</taxon>
        <taxon>Fagales</taxon>
        <taxon>Fagaceae</taxon>
        <taxon>Quercus</taxon>
    </lineage>
</organism>
<dbReference type="PANTHER" id="PTHR31286">
    <property type="entry name" value="GLYCINE-RICH CELL WALL STRUCTURAL PROTEIN 1.8-LIKE"/>
    <property type="match status" value="1"/>
</dbReference>
<evidence type="ECO:0000313" key="3">
    <source>
        <dbReference type="EnsemblPlants" id="QL07p011085:mrna"/>
    </source>
</evidence>
<dbReference type="InterPro" id="IPR025558">
    <property type="entry name" value="DUF4283"/>
</dbReference>
<dbReference type="Pfam" id="PF14111">
    <property type="entry name" value="DUF4283"/>
    <property type="match status" value="1"/>
</dbReference>
<dbReference type="InterPro" id="IPR040256">
    <property type="entry name" value="At4g02000-like"/>
</dbReference>
<evidence type="ECO:0000313" key="4">
    <source>
        <dbReference type="Proteomes" id="UP000594261"/>
    </source>
</evidence>
<dbReference type="AlphaFoldDB" id="A0A7N2M3V1"/>
<dbReference type="InParanoid" id="A0A7N2M3V1"/>
<name>A0A7N2M3V1_QUELO</name>
<protein>
    <recommendedName>
        <fullName evidence="2">DUF4283 domain-containing protein</fullName>
    </recommendedName>
</protein>